<sequence length="858" mass="95425">MSPCPSTSSESESNASSSDLDSDHVAAQSSDEGDQGPTMEETIRAWIATCDQRHGCFSAGDSSSDGPQWVIDTKEACIIPGSQCSRYVALSYRWGAHGSFFLMSENLADVQTPGFLDLLPDNALPLILLEAMDFVQSVGERYLWIDRLCVVQDRTDAGDSDVHVMDSIYAGAYLTVIAAGSPDKLFRCRCWEGNRTNRQDEDESESDHETSGGQPTPLARPRVLHSNRCRREWTETRPDLPPWARSEPADVDPKDVVKSHYTKLLASDWARRGWTFQEQILSRRCVVFLENSLFWDCQSSVWDAKHLTPESEALTTSSVGNFSDMATRVSSTVIPDFPLYLELVCLYNNRDLTYTGDGLRAMAGVLQHFCRSYPGGLVGGLPNLFFDAALLWQPVTKAERRGQEDNGQLPSWSWCGWKCPVDPTSLVPGLEGYEGSHANTYCIRNLVQWSVSSDDGSEEEITEPAALDECKRFNPDVDSLRDGWVPSIEIASKDKADDSSVCSSFQSGHPEPEKSFSHSLDPARRRFKFPFPTGETPATTDAQIRNLAPRLACVTTSANFGIGALYTPKWYSGLLEFCAVVKTSVFDLPLTPKGSPIDDICRVVSLVDAQGNFAGAVRLMGDGDINLEEPLELIAVSTGFAECDHVFAQREERILGHGYSAYEGMGKAVYFERRAVTGEVLCQEDTEHGYEAWKKANDKGKTKNESGKEEEQTMDSDEEGGEETQGHSDKGDDEEVKKTGDEEAEQDPEGESDDVNDEPKKGGQEDEKVSSSGPRPATPDFFKWFEQHQERNRVIREAWFRTAEAMFYRSFEKGSTYEFYNVLWIERRDGLAYRKGAGRVAKTVWEANCGEKAQVVLA</sequence>
<dbReference type="PANTHER" id="PTHR33112">
    <property type="entry name" value="DOMAIN PROTEIN, PUTATIVE-RELATED"/>
    <property type="match status" value="1"/>
</dbReference>
<gene>
    <name evidence="3" type="ORF">QBC47DRAFT_381571</name>
</gene>
<evidence type="ECO:0000313" key="4">
    <source>
        <dbReference type="Proteomes" id="UP001239445"/>
    </source>
</evidence>
<dbReference type="EMBL" id="MU839833">
    <property type="protein sequence ID" value="KAK1755884.1"/>
    <property type="molecule type" value="Genomic_DNA"/>
</dbReference>
<feature type="domain" description="Heterokaryon incompatibility" evidence="2">
    <location>
        <begin position="87"/>
        <end position="278"/>
    </location>
</feature>
<name>A0AAJ0BEN5_9PEZI</name>
<feature type="compositionally biased region" description="Basic and acidic residues" evidence="1">
    <location>
        <begin position="724"/>
        <end position="741"/>
    </location>
</feature>
<feature type="compositionally biased region" description="Acidic residues" evidence="1">
    <location>
        <begin position="742"/>
        <end position="756"/>
    </location>
</feature>
<dbReference type="AlphaFoldDB" id="A0AAJ0BEN5"/>
<protein>
    <submittedName>
        <fullName evidence="3">Heterokaryon incompatibility protein-domain-containing protein</fullName>
    </submittedName>
</protein>
<feature type="compositionally biased region" description="Low complexity" evidence="1">
    <location>
        <begin position="1"/>
        <end position="19"/>
    </location>
</feature>
<evidence type="ECO:0000313" key="3">
    <source>
        <dbReference type="EMBL" id="KAK1755884.1"/>
    </source>
</evidence>
<organism evidence="3 4">
    <name type="scientific">Echria macrotheca</name>
    <dbReference type="NCBI Taxonomy" id="438768"/>
    <lineage>
        <taxon>Eukaryota</taxon>
        <taxon>Fungi</taxon>
        <taxon>Dikarya</taxon>
        <taxon>Ascomycota</taxon>
        <taxon>Pezizomycotina</taxon>
        <taxon>Sordariomycetes</taxon>
        <taxon>Sordariomycetidae</taxon>
        <taxon>Sordariales</taxon>
        <taxon>Schizotheciaceae</taxon>
        <taxon>Echria</taxon>
    </lineage>
</organism>
<proteinExistence type="predicted"/>
<dbReference type="Pfam" id="PF06985">
    <property type="entry name" value="HET"/>
    <property type="match status" value="1"/>
</dbReference>
<reference evidence="3" key="1">
    <citation type="submission" date="2023-06" db="EMBL/GenBank/DDBJ databases">
        <title>Genome-scale phylogeny and comparative genomics of the fungal order Sordariales.</title>
        <authorList>
            <consortium name="Lawrence Berkeley National Laboratory"/>
            <person name="Hensen N."/>
            <person name="Bonometti L."/>
            <person name="Westerberg I."/>
            <person name="Brannstrom I.O."/>
            <person name="Guillou S."/>
            <person name="Cros-Aarteil S."/>
            <person name="Calhoun S."/>
            <person name="Haridas S."/>
            <person name="Kuo A."/>
            <person name="Mondo S."/>
            <person name="Pangilinan J."/>
            <person name="Riley R."/>
            <person name="Labutti K."/>
            <person name="Andreopoulos B."/>
            <person name="Lipzen A."/>
            <person name="Chen C."/>
            <person name="Yanf M."/>
            <person name="Daum C."/>
            <person name="Ng V."/>
            <person name="Clum A."/>
            <person name="Steindorff A."/>
            <person name="Ohm R."/>
            <person name="Martin F."/>
            <person name="Silar P."/>
            <person name="Natvig D."/>
            <person name="Lalanne C."/>
            <person name="Gautier V."/>
            <person name="Ament-Velasquez S.L."/>
            <person name="Kruys A."/>
            <person name="Hutchinson M.I."/>
            <person name="Powell A.J."/>
            <person name="Barry K."/>
            <person name="Miller A.N."/>
            <person name="Grigoriev I.V."/>
            <person name="Debuchy R."/>
            <person name="Gladieux P."/>
            <person name="Thoren M.H."/>
            <person name="Johannesson H."/>
        </authorList>
    </citation>
    <scope>NUCLEOTIDE SEQUENCE</scope>
    <source>
        <strain evidence="3">PSN4</strain>
    </source>
</reference>
<feature type="region of interest" description="Disordered" evidence="1">
    <location>
        <begin position="697"/>
        <end position="780"/>
    </location>
</feature>
<feature type="region of interest" description="Disordered" evidence="1">
    <location>
        <begin position="498"/>
        <end position="518"/>
    </location>
</feature>
<evidence type="ECO:0000256" key="1">
    <source>
        <dbReference type="SAM" id="MobiDB-lite"/>
    </source>
</evidence>
<comment type="caution">
    <text evidence="3">The sequence shown here is derived from an EMBL/GenBank/DDBJ whole genome shotgun (WGS) entry which is preliminary data.</text>
</comment>
<evidence type="ECO:0000259" key="2">
    <source>
        <dbReference type="Pfam" id="PF06985"/>
    </source>
</evidence>
<feature type="region of interest" description="Disordered" evidence="1">
    <location>
        <begin position="197"/>
        <end position="221"/>
    </location>
</feature>
<accession>A0AAJ0BEN5</accession>
<dbReference type="PANTHER" id="PTHR33112:SF1">
    <property type="entry name" value="HETEROKARYON INCOMPATIBILITY DOMAIN-CONTAINING PROTEIN"/>
    <property type="match status" value="1"/>
</dbReference>
<keyword evidence="4" id="KW-1185">Reference proteome</keyword>
<feature type="region of interest" description="Disordered" evidence="1">
    <location>
        <begin position="1"/>
        <end position="38"/>
    </location>
</feature>
<dbReference type="InterPro" id="IPR010730">
    <property type="entry name" value="HET"/>
</dbReference>
<dbReference type="Proteomes" id="UP001239445">
    <property type="component" value="Unassembled WGS sequence"/>
</dbReference>
<feature type="compositionally biased region" description="Acidic residues" evidence="1">
    <location>
        <begin position="712"/>
        <end position="722"/>
    </location>
</feature>
<feature type="compositionally biased region" description="Basic and acidic residues" evidence="1">
    <location>
        <begin position="757"/>
        <end position="769"/>
    </location>
</feature>
<feature type="compositionally biased region" description="Basic and acidic residues" evidence="1">
    <location>
        <begin position="697"/>
        <end position="711"/>
    </location>
</feature>